<evidence type="ECO:0000313" key="2">
    <source>
        <dbReference type="EMBL" id="PSB03078.1"/>
    </source>
</evidence>
<keyword evidence="1" id="KW-0812">Transmembrane</keyword>
<keyword evidence="3" id="KW-1185">Reference proteome</keyword>
<reference evidence="2 3" key="2">
    <citation type="submission" date="2018-03" db="EMBL/GenBank/DDBJ databases">
        <title>The ancient ancestry and fast evolution of plastids.</title>
        <authorList>
            <person name="Moore K.R."/>
            <person name="Magnabosco C."/>
            <person name="Momper L."/>
            <person name="Gold D.A."/>
            <person name="Bosak T."/>
            <person name="Fournier G.P."/>
        </authorList>
    </citation>
    <scope>NUCLEOTIDE SEQUENCE [LARGE SCALE GENOMIC DNA]</scope>
    <source>
        <strain evidence="2 3">CCAP 1448/3</strain>
    </source>
</reference>
<feature type="transmembrane region" description="Helical" evidence="1">
    <location>
        <begin position="43"/>
        <end position="63"/>
    </location>
</feature>
<dbReference type="Proteomes" id="UP000238762">
    <property type="component" value="Unassembled WGS sequence"/>
</dbReference>
<reference evidence="2 3" key="1">
    <citation type="submission" date="2018-02" db="EMBL/GenBank/DDBJ databases">
        <authorList>
            <person name="Cohen D.B."/>
            <person name="Kent A.D."/>
        </authorList>
    </citation>
    <scope>NUCLEOTIDE SEQUENCE [LARGE SCALE GENOMIC DNA]</scope>
    <source>
        <strain evidence="2 3">CCAP 1448/3</strain>
    </source>
</reference>
<evidence type="ECO:0000256" key="1">
    <source>
        <dbReference type="SAM" id="Phobius"/>
    </source>
</evidence>
<dbReference type="AlphaFoldDB" id="A0A2T1C4J7"/>
<evidence type="ECO:0000313" key="3">
    <source>
        <dbReference type="Proteomes" id="UP000238762"/>
    </source>
</evidence>
<keyword evidence="1" id="KW-1133">Transmembrane helix</keyword>
<dbReference type="OrthoDB" id="486490at2"/>
<proteinExistence type="predicted"/>
<comment type="caution">
    <text evidence="2">The sequence shown here is derived from an EMBL/GenBank/DDBJ whole genome shotgun (WGS) entry which is preliminary data.</text>
</comment>
<name>A0A2T1C4J7_9CYAN</name>
<dbReference type="EMBL" id="PVWJ01000041">
    <property type="protein sequence ID" value="PSB03078.1"/>
    <property type="molecule type" value="Genomic_DNA"/>
</dbReference>
<accession>A0A2T1C4J7</accession>
<organism evidence="2 3">
    <name type="scientific">Merismopedia glauca CCAP 1448/3</name>
    <dbReference type="NCBI Taxonomy" id="1296344"/>
    <lineage>
        <taxon>Bacteria</taxon>
        <taxon>Bacillati</taxon>
        <taxon>Cyanobacteriota</taxon>
        <taxon>Cyanophyceae</taxon>
        <taxon>Synechococcales</taxon>
        <taxon>Merismopediaceae</taxon>
        <taxon>Merismopedia</taxon>
    </lineage>
</organism>
<gene>
    <name evidence="2" type="ORF">C7B64_10090</name>
</gene>
<keyword evidence="1" id="KW-0472">Membrane</keyword>
<feature type="transmembrane region" description="Helical" evidence="1">
    <location>
        <begin position="20"/>
        <end position="38"/>
    </location>
</feature>
<sequence>MNQNTTKLFHVNLSGLKPWLILIAIIWLLGTIGLGWLVKSFLVLTIVLLIAPVIIFFGVSWWWQNNLVADKCPVCSYEFTGFKTNSFQCPNCGEPLQIEKNHFQRLTPPDTIDIQAIEVPVETLEE</sequence>
<protein>
    <submittedName>
        <fullName evidence="2">Uncharacterized protein</fullName>
    </submittedName>
</protein>
<dbReference type="RefSeq" id="WP_106288524.1">
    <property type="nucleotide sequence ID" value="NZ_CAWNTC010000024.1"/>
</dbReference>